<dbReference type="SMART" id="SM00954">
    <property type="entry name" value="RelA_SpoT"/>
    <property type="match status" value="1"/>
</dbReference>
<dbReference type="InterPro" id="IPR007685">
    <property type="entry name" value="RelA_SpoT"/>
</dbReference>
<dbReference type="EMBL" id="KN847334">
    <property type="protein sequence ID" value="KIW45225.1"/>
    <property type="molecule type" value="Genomic_DNA"/>
</dbReference>
<protein>
    <recommendedName>
        <fullName evidence="1">RelA/SpoT domain-containing protein</fullName>
    </recommendedName>
</protein>
<dbReference type="HOGENOM" id="CLU_388846_0_0_1"/>
<evidence type="ECO:0000313" key="3">
    <source>
        <dbReference type="Proteomes" id="UP000053342"/>
    </source>
</evidence>
<dbReference type="GO" id="GO:0015969">
    <property type="term" value="P:guanosine tetraphosphate metabolic process"/>
    <property type="evidence" value="ECO:0007669"/>
    <property type="project" value="InterPro"/>
</dbReference>
<dbReference type="VEuPathDB" id="FungiDB:PV06_03627"/>
<dbReference type="PANTHER" id="PTHR41773:SF1">
    <property type="entry name" value="RELA_SPOT DOMAIN-CONTAINING PROTEIN"/>
    <property type="match status" value="1"/>
</dbReference>
<dbReference type="PANTHER" id="PTHR41773">
    <property type="entry name" value="GTP PYROPHOSPHATASE-RELATED"/>
    <property type="match status" value="1"/>
</dbReference>
<dbReference type="Pfam" id="PF04607">
    <property type="entry name" value="RelA_SpoT"/>
    <property type="match status" value="1"/>
</dbReference>
<dbReference type="AlphaFoldDB" id="A0A0D2DS07"/>
<dbReference type="RefSeq" id="XP_016265441.1">
    <property type="nucleotide sequence ID" value="XM_016404436.1"/>
</dbReference>
<dbReference type="CDD" id="cd05399">
    <property type="entry name" value="NT_Rel-Spo_like"/>
    <property type="match status" value="1"/>
</dbReference>
<evidence type="ECO:0000313" key="2">
    <source>
        <dbReference type="EMBL" id="KIW45225.1"/>
    </source>
</evidence>
<dbReference type="OrthoDB" id="4719016at2759"/>
<proteinExistence type="predicted"/>
<dbReference type="InterPro" id="IPR043519">
    <property type="entry name" value="NT_sf"/>
</dbReference>
<dbReference type="GeneID" id="27355701"/>
<name>A0A0D2DS07_9EURO</name>
<dbReference type="Proteomes" id="UP000053342">
    <property type="component" value="Unassembled WGS sequence"/>
</dbReference>
<reference evidence="2 3" key="1">
    <citation type="submission" date="2015-01" db="EMBL/GenBank/DDBJ databases">
        <title>The Genome Sequence of Exophiala oligosperma CBS72588.</title>
        <authorList>
            <consortium name="The Broad Institute Genomics Platform"/>
            <person name="Cuomo C."/>
            <person name="de Hoog S."/>
            <person name="Gorbushina A."/>
            <person name="Stielow B."/>
            <person name="Teixiera M."/>
            <person name="Abouelleil A."/>
            <person name="Chapman S.B."/>
            <person name="Priest M."/>
            <person name="Young S.K."/>
            <person name="Wortman J."/>
            <person name="Nusbaum C."/>
            <person name="Birren B."/>
        </authorList>
    </citation>
    <scope>NUCLEOTIDE SEQUENCE [LARGE SCALE GENOMIC DNA]</scope>
    <source>
        <strain evidence="2 3">CBS 72588</strain>
    </source>
</reference>
<feature type="domain" description="RelA/SpoT" evidence="1">
    <location>
        <begin position="69"/>
        <end position="243"/>
    </location>
</feature>
<gene>
    <name evidence="2" type="ORF">PV06_03627</name>
</gene>
<organism evidence="2 3">
    <name type="scientific">Exophiala oligosperma</name>
    <dbReference type="NCBI Taxonomy" id="215243"/>
    <lineage>
        <taxon>Eukaryota</taxon>
        <taxon>Fungi</taxon>
        <taxon>Dikarya</taxon>
        <taxon>Ascomycota</taxon>
        <taxon>Pezizomycotina</taxon>
        <taxon>Eurotiomycetes</taxon>
        <taxon>Chaetothyriomycetidae</taxon>
        <taxon>Chaetothyriales</taxon>
        <taxon>Herpotrichiellaceae</taxon>
        <taxon>Exophiala</taxon>
    </lineage>
</organism>
<dbReference type="Gene3D" id="3.30.460.10">
    <property type="entry name" value="Beta Polymerase, domain 2"/>
    <property type="match status" value="1"/>
</dbReference>
<keyword evidence="3" id="KW-1185">Reference proteome</keyword>
<evidence type="ECO:0000259" key="1">
    <source>
        <dbReference type="SMART" id="SM00954"/>
    </source>
</evidence>
<sequence>MATSNAARPARPARSVLRNMDFVSAFVKVYTEEDYRSKFYHIAQTVADEFKKSPPVDDQGYEIKYQLSCRGKDAKSIGDKLRAQTTKSPFTSVDLLLKSERIWDLAAVRVLAYFPDDVPIIARKFEQLFRILDKPIVVHSKRDYEKPEKPDRTTPATGGVAVAQFEKYTKGTFTQKSSVEAIVREWKHSGYRAVHFHVGKKDETMFPKLYPWQTRVEVQISTVVMHAWSEVEHDMVYKNPFQLPQDTTMDRMVDAINGLSITNETLLQELQQSSRNLRDHEHGKLSRTALKSWILNYYFDDNDAHKRSEDHSYLDIMVNLIDSPLLTASSIRKNLAGQPFNTRQLVKSLLPEKEKKSRWWQTVYSERDSDEIDDFHLLKTLLRNSLTNNVDDKLRHFGLVGASKATDDQEIYLLYKLLLVSSWYSIWMVIGEPEVFGSREETCKSTIIQLTTGQLNSRFLGPICGQLSPQFTESSGQKAAIQINRILIGKTCFSSLNMNERHRLEEFCNDMLNRQCGDDHEIALRLAKLSLFVQSRPGVTLWGPTTPRTDVQDTNDICRDWSTAIDFSFLNLGNAQTQGDISLGRDLGSIALPDQERYYYKALNRNTPEPQTNTDWNRLPFREWYRPSRWRSMSWVYELAVTSTGPSPRFKKEHRPDPEMGLYWVAPSHIKKYLSVLAQWKPQDPRNPNPRTPNPLEWITRQYKRQYVKS</sequence>
<dbReference type="STRING" id="215243.A0A0D2DS07"/>
<dbReference type="SUPFAM" id="SSF81301">
    <property type="entry name" value="Nucleotidyltransferase"/>
    <property type="match status" value="1"/>
</dbReference>
<accession>A0A0D2DS07</accession>